<keyword evidence="2" id="KW-1185">Reference proteome</keyword>
<dbReference type="Proteomes" id="UP001163324">
    <property type="component" value="Chromosome 9"/>
</dbReference>
<protein>
    <submittedName>
        <fullName evidence="1">Uncharacterized protein</fullName>
    </submittedName>
</protein>
<gene>
    <name evidence="1" type="ORF">N3K66_008391</name>
</gene>
<dbReference type="EMBL" id="CM047948">
    <property type="protein sequence ID" value="KAI9896219.1"/>
    <property type="molecule type" value="Genomic_DNA"/>
</dbReference>
<organism evidence="1 2">
    <name type="scientific">Trichothecium roseum</name>
    <dbReference type="NCBI Taxonomy" id="47278"/>
    <lineage>
        <taxon>Eukaryota</taxon>
        <taxon>Fungi</taxon>
        <taxon>Dikarya</taxon>
        <taxon>Ascomycota</taxon>
        <taxon>Pezizomycotina</taxon>
        <taxon>Sordariomycetes</taxon>
        <taxon>Hypocreomycetidae</taxon>
        <taxon>Hypocreales</taxon>
        <taxon>Hypocreales incertae sedis</taxon>
        <taxon>Trichothecium</taxon>
    </lineage>
</organism>
<name>A0ACC0URS7_9HYPO</name>
<comment type="caution">
    <text evidence="1">The sequence shown here is derived from an EMBL/GenBank/DDBJ whole genome shotgun (WGS) entry which is preliminary data.</text>
</comment>
<reference evidence="1" key="1">
    <citation type="submission" date="2022-10" db="EMBL/GenBank/DDBJ databases">
        <title>Complete Genome of Trichothecium roseum strain YXFP-22015, a Plant Pathogen Isolated from Citrus.</title>
        <authorList>
            <person name="Wang Y."/>
            <person name="Zhu L."/>
        </authorList>
    </citation>
    <scope>NUCLEOTIDE SEQUENCE</scope>
    <source>
        <strain evidence="1">YXFP-22015</strain>
    </source>
</reference>
<evidence type="ECO:0000313" key="1">
    <source>
        <dbReference type="EMBL" id="KAI9896219.1"/>
    </source>
</evidence>
<accession>A0ACC0URS7</accession>
<proteinExistence type="predicted"/>
<evidence type="ECO:0000313" key="2">
    <source>
        <dbReference type="Proteomes" id="UP001163324"/>
    </source>
</evidence>
<sequence>MRLQIIAGALAFASSSVAFSDASPFALLSTSPFSDATVSYPMRTMSETIKDAQEILGTCPTDRYLVISQPGATTTDIRGSRGCAMPNLCRAAESSSINGKYIVSEVVGDLKDNELVRYVKDSCLSKGKEVTVDEISLSSLSRNDRVGALEENDAVLRDSLDTIAASDSYSIIFYATQGEPIYESEFDEPVKMNSKRRTQRSAIRGRDDNDADWNKLPLFEKYQFFTPGIFMGLIAAIVLFSILGVGLKALSSLEVSYGAFEKDMGPAAQKKQQ</sequence>